<dbReference type="AlphaFoldDB" id="A0A841EF90"/>
<protein>
    <recommendedName>
        <fullName evidence="3">Septum formation inhibitor Maf</fullName>
    </recommendedName>
</protein>
<comment type="caution">
    <text evidence="1">The sequence shown here is derived from an EMBL/GenBank/DDBJ whole genome shotgun (WGS) entry which is preliminary data.</text>
</comment>
<organism evidence="1 2">
    <name type="scientific">Arcicella rosea</name>
    <dbReference type="NCBI Taxonomy" id="502909"/>
    <lineage>
        <taxon>Bacteria</taxon>
        <taxon>Pseudomonadati</taxon>
        <taxon>Bacteroidota</taxon>
        <taxon>Cytophagia</taxon>
        <taxon>Cytophagales</taxon>
        <taxon>Flectobacillaceae</taxon>
        <taxon>Arcicella</taxon>
    </lineage>
</organism>
<evidence type="ECO:0000313" key="1">
    <source>
        <dbReference type="EMBL" id="MBB6001942.1"/>
    </source>
</evidence>
<name>A0A841EF90_9BACT</name>
<evidence type="ECO:0000313" key="2">
    <source>
        <dbReference type="Proteomes" id="UP000524404"/>
    </source>
</evidence>
<dbReference type="EMBL" id="JACHKT010000003">
    <property type="protein sequence ID" value="MBB6001942.1"/>
    <property type="molecule type" value="Genomic_DNA"/>
</dbReference>
<reference evidence="1 2" key="1">
    <citation type="submission" date="2020-08" db="EMBL/GenBank/DDBJ databases">
        <title>Functional genomics of gut bacteria from endangered species of beetles.</title>
        <authorList>
            <person name="Carlos-Shanley C."/>
        </authorList>
    </citation>
    <scope>NUCLEOTIDE SEQUENCE [LARGE SCALE GENOMIC DNA]</scope>
    <source>
        <strain evidence="1 2">S00070</strain>
    </source>
</reference>
<dbReference type="RefSeq" id="WP_184129983.1">
    <property type="nucleotide sequence ID" value="NZ_JACHKT010000003.1"/>
</dbReference>
<gene>
    <name evidence="1" type="ORF">HNP25_000591</name>
</gene>
<keyword evidence="2" id="KW-1185">Reference proteome</keyword>
<accession>A0A841EF90</accession>
<evidence type="ECO:0008006" key="3">
    <source>
        <dbReference type="Google" id="ProtNLM"/>
    </source>
</evidence>
<sequence length="324" mass="37074">MNHFIRNNFLAIWVTLAVVFAFAKGATVYQQEPAKAILTSLAMPTASDKAFADYWYKGKAEINSYTLEKDRYGQICPGEAVLVFVTEDFRTDKQVKLESDNKEAATNVLKVNFIEKFLTGIYDYSVMTSVFSPVDTKAFPHALKVATSVQEWCGMAYLQLNNRNRAYQIEGKSYFEKEVQEDIALERVLLEDEIWNKIRLNPESLPTGEIKIIPSFTYCRLRHQLPAVLQANASLKDYAGTDFSEKKLKVFSLDYPEKKRSVAIIFQEAFPYKIMGWTETNISKGKSLTTKATLKKTIITDYWTKHNVTDLPLRDSLDLKYGLK</sequence>
<proteinExistence type="predicted"/>
<dbReference type="Proteomes" id="UP000524404">
    <property type="component" value="Unassembled WGS sequence"/>
</dbReference>